<dbReference type="GO" id="GO:0008168">
    <property type="term" value="F:methyltransferase activity"/>
    <property type="evidence" value="ECO:0007669"/>
    <property type="project" value="InterPro"/>
</dbReference>
<evidence type="ECO:0000313" key="11">
    <source>
        <dbReference type="Proteomes" id="UP000002029"/>
    </source>
</evidence>
<dbReference type="GO" id="GO:0003676">
    <property type="term" value="F:nucleic acid binding"/>
    <property type="evidence" value="ECO:0007669"/>
    <property type="project" value="InterPro"/>
</dbReference>
<dbReference type="PRINTS" id="PR00294">
    <property type="entry name" value="SSBTLNINHBTR"/>
</dbReference>
<keyword evidence="5 8" id="KW-0646">Protease inhibitor</keyword>
<dbReference type="InterPro" id="IPR002052">
    <property type="entry name" value="DNA_methylase_N6_adenine_CS"/>
</dbReference>
<dbReference type="InterPro" id="IPR000691">
    <property type="entry name" value="Prot_inh_I16_SSI"/>
</dbReference>
<organism evidence="10 11">
    <name type="scientific">Streptosporangium roseum (strain ATCC 12428 / DSM 43021 / JCM 3005 / KCTC 9067 / NCIMB 10171 / NRRL 2505 / NI 9100)</name>
    <dbReference type="NCBI Taxonomy" id="479432"/>
    <lineage>
        <taxon>Bacteria</taxon>
        <taxon>Bacillati</taxon>
        <taxon>Actinomycetota</taxon>
        <taxon>Actinomycetes</taxon>
        <taxon>Streptosporangiales</taxon>
        <taxon>Streptosporangiaceae</taxon>
        <taxon>Streptosporangium</taxon>
    </lineage>
</organism>
<dbReference type="GO" id="GO:0032259">
    <property type="term" value="P:methylation"/>
    <property type="evidence" value="ECO:0007669"/>
    <property type="project" value="InterPro"/>
</dbReference>
<sequence length="97" mass="10281">MLSVAQGESVTAEARHILLVCDPPYGTHSSPVAACESLARVGGDFARLRPLPNLMCTMSYEPVTVAADGVWNGRTIHYRQTFGNSCSLAGATGPIFL</sequence>
<evidence type="ECO:0000256" key="7">
    <source>
        <dbReference type="ARBA" id="ARBA00023157"/>
    </source>
</evidence>
<evidence type="ECO:0000256" key="6">
    <source>
        <dbReference type="ARBA" id="ARBA00022900"/>
    </source>
</evidence>
<keyword evidence="11" id="KW-1185">Reference proteome</keyword>
<keyword evidence="4" id="KW-0964">Secreted</keyword>
<dbReference type="EMBL" id="CP001814">
    <property type="protein sequence ID" value="ACZ90940.1"/>
    <property type="molecule type" value="Genomic_DNA"/>
</dbReference>
<protein>
    <recommendedName>
        <fullName evidence="9">Subtilisin inhibitor domain-containing protein</fullName>
    </recommendedName>
</protein>
<dbReference type="RefSeq" id="WP_012894669.1">
    <property type="nucleotide sequence ID" value="NC_013595.1"/>
</dbReference>
<dbReference type="InterPro" id="IPR023549">
    <property type="entry name" value="Subtilisin_inhibitor"/>
</dbReference>
<dbReference type="STRING" id="479432.Sros_8292"/>
<dbReference type="KEGG" id="sro:Sros_8292"/>
<keyword evidence="7" id="KW-1015">Disulfide bond</keyword>
<dbReference type="Gene3D" id="3.30.350.10">
    <property type="entry name" value="Subtilisin inhibitor-like"/>
    <property type="match status" value="1"/>
</dbReference>
<dbReference type="Proteomes" id="UP000002029">
    <property type="component" value="Chromosome"/>
</dbReference>
<evidence type="ECO:0000313" key="10">
    <source>
        <dbReference type="EMBL" id="ACZ90940.1"/>
    </source>
</evidence>
<dbReference type="PROSITE" id="PS00092">
    <property type="entry name" value="N6_MTASE"/>
    <property type="match status" value="1"/>
</dbReference>
<evidence type="ECO:0000256" key="3">
    <source>
        <dbReference type="ARBA" id="ARBA00011738"/>
    </source>
</evidence>
<dbReference type="GO" id="GO:0004867">
    <property type="term" value="F:serine-type endopeptidase inhibitor activity"/>
    <property type="evidence" value="ECO:0007669"/>
    <property type="project" value="UniProtKB-KW"/>
</dbReference>
<gene>
    <name evidence="10" type="ordered locus">Sros_8292</name>
</gene>
<reference evidence="10 11" key="1">
    <citation type="journal article" date="2010" name="Stand. Genomic Sci.">
        <title>Complete genome sequence of Streptosporangium roseum type strain (NI 9100).</title>
        <authorList>
            <person name="Nolan M."/>
            <person name="Sikorski J."/>
            <person name="Jando M."/>
            <person name="Lucas S."/>
            <person name="Lapidus A."/>
            <person name="Glavina Del Rio T."/>
            <person name="Chen F."/>
            <person name="Tice H."/>
            <person name="Pitluck S."/>
            <person name="Cheng J.F."/>
            <person name="Chertkov O."/>
            <person name="Sims D."/>
            <person name="Meincke L."/>
            <person name="Brettin T."/>
            <person name="Han C."/>
            <person name="Detter J.C."/>
            <person name="Bruce D."/>
            <person name="Goodwin L."/>
            <person name="Land M."/>
            <person name="Hauser L."/>
            <person name="Chang Y.J."/>
            <person name="Jeffries C.D."/>
            <person name="Ivanova N."/>
            <person name="Mavromatis K."/>
            <person name="Mikhailova N."/>
            <person name="Chen A."/>
            <person name="Palaniappan K."/>
            <person name="Chain P."/>
            <person name="Rohde M."/>
            <person name="Goker M."/>
            <person name="Bristow J."/>
            <person name="Eisen J.A."/>
            <person name="Markowitz V."/>
            <person name="Hugenholtz P."/>
            <person name="Kyrpides N.C."/>
            <person name="Klenk H.P."/>
        </authorList>
    </citation>
    <scope>NUCLEOTIDE SEQUENCE [LARGE SCALE GENOMIC DNA]</scope>
    <source>
        <strain evidence="11">ATCC 12428 / DSM 43021 / JCM 3005 / NI 9100</strain>
    </source>
</reference>
<comment type="subcellular location">
    <subcellularLocation>
        <location evidence="1">Secreted</location>
    </subcellularLocation>
</comment>
<proteinExistence type="inferred from homology"/>
<dbReference type="HOGENOM" id="CLU_121949_0_0_11"/>
<dbReference type="Pfam" id="PF00720">
    <property type="entry name" value="SSI"/>
    <property type="match status" value="1"/>
</dbReference>
<dbReference type="eggNOG" id="ENOG50333FU">
    <property type="taxonomic scope" value="Bacteria"/>
</dbReference>
<evidence type="ECO:0000259" key="9">
    <source>
        <dbReference type="Pfam" id="PF00720"/>
    </source>
</evidence>
<dbReference type="SUPFAM" id="SSF55399">
    <property type="entry name" value="Subtilisin inhibitor"/>
    <property type="match status" value="1"/>
</dbReference>
<dbReference type="GO" id="GO:0005576">
    <property type="term" value="C:extracellular region"/>
    <property type="evidence" value="ECO:0007669"/>
    <property type="project" value="UniProtKB-SubCell"/>
</dbReference>
<evidence type="ECO:0000256" key="2">
    <source>
        <dbReference type="ARBA" id="ARBA00010472"/>
    </source>
</evidence>
<accession>D2AZ03</accession>
<dbReference type="AlphaFoldDB" id="D2AZ03"/>
<dbReference type="InterPro" id="IPR036819">
    <property type="entry name" value="Subtilisin_inhibitor-like_sf"/>
</dbReference>
<name>D2AZ03_STRRD</name>
<keyword evidence="6 8" id="KW-0722">Serine protease inhibitor</keyword>
<evidence type="ECO:0000256" key="5">
    <source>
        <dbReference type="ARBA" id="ARBA00022690"/>
    </source>
</evidence>
<evidence type="ECO:0000256" key="8">
    <source>
        <dbReference type="RuleBase" id="RU003471"/>
    </source>
</evidence>
<comment type="similarity">
    <text evidence="2 8">Belongs to the protease inhibitor I16 (SSI) family.</text>
</comment>
<evidence type="ECO:0000256" key="4">
    <source>
        <dbReference type="ARBA" id="ARBA00022525"/>
    </source>
</evidence>
<evidence type="ECO:0000256" key="1">
    <source>
        <dbReference type="ARBA" id="ARBA00004613"/>
    </source>
</evidence>
<comment type="subunit">
    <text evidence="3">Homodimer.</text>
</comment>
<feature type="domain" description="Subtilisin inhibitor" evidence="9">
    <location>
        <begin position="2"/>
        <end position="84"/>
    </location>
</feature>